<dbReference type="InterPro" id="IPR024654">
    <property type="entry name" value="Calcineurin-like_PHP_lpxH"/>
</dbReference>
<dbReference type="Gene3D" id="3.60.21.10">
    <property type="match status" value="1"/>
</dbReference>
<evidence type="ECO:0000313" key="3">
    <source>
        <dbReference type="EMBL" id="MCL1632099.1"/>
    </source>
</evidence>
<gene>
    <name evidence="3" type="ORF">M3N64_09060</name>
</gene>
<comment type="caution">
    <text evidence="3">The sequence shown here is derived from an EMBL/GenBank/DDBJ whole genome shotgun (WGS) entry which is preliminary data.</text>
</comment>
<dbReference type="InterPro" id="IPR050126">
    <property type="entry name" value="Ap4A_hydrolase"/>
</dbReference>
<dbReference type="CDD" id="cd00838">
    <property type="entry name" value="MPP_superfamily"/>
    <property type="match status" value="1"/>
</dbReference>
<organism evidence="3 4">
    <name type="scientific">Sporolactobacillus mangiferae</name>
    <dbReference type="NCBI Taxonomy" id="2940498"/>
    <lineage>
        <taxon>Bacteria</taxon>
        <taxon>Bacillati</taxon>
        <taxon>Bacillota</taxon>
        <taxon>Bacilli</taxon>
        <taxon>Bacillales</taxon>
        <taxon>Sporolactobacillaceae</taxon>
        <taxon>Sporolactobacillus</taxon>
    </lineage>
</organism>
<evidence type="ECO:0000259" key="2">
    <source>
        <dbReference type="Pfam" id="PF12850"/>
    </source>
</evidence>
<dbReference type="Pfam" id="PF12850">
    <property type="entry name" value="Metallophos_2"/>
    <property type="match status" value="1"/>
</dbReference>
<dbReference type="PIRSF" id="PIRSF000883">
    <property type="entry name" value="Pesterase_MJ0912"/>
    <property type="match status" value="1"/>
</dbReference>
<dbReference type="InterPro" id="IPR029052">
    <property type="entry name" value="Metallo-depent_PP-like"/>
</dbReference>
<feature type="domain" description="Calcineurin-like phosphoesterase" evidence="2">
    <location>
        <begin position="1"/>
        <end position="204"/>
    </location>
</feature>
<name>A0ABT0MB67_9BACL</name>
<evidence type="ECO:0000256" key="1">
    <source>
        <dbReference type="ARBA" id="ARBA00008950"/>
    </source>
</evidence>
<dbReference type="RefSeq" id="WP_249101399.1">
    <property type="nucleotide sequence ID" value="NZ_JAMAST010000009.1"/>
</dbReference>
<evidence type="ECO:0000313" key="4">
    <source>
        <dbReference type="Proteomes" id="UP001203004"/>
    </source>
</evidence>
<accession>A0ABT0MB67</accession>
<proteinExistence type="inferred from homology"/>
<dbReference type="PANTHER" id="PTHR42850:SF2">
    <property type="entry name" value="BLL5683 PROTEIN"/>
    <property type="match status" value="1"/>
</dbReference>
<protein>
    <submittedName>
        <fullName evidence="3">Metallophosphatase family protein</fullName>
    </submittedName>
</protein>
<dbReference type="SUPFAM" id="SSF56300">
    <property type="entry name" value="Metallo-dependent phosphatases"/>
    <property type="match status" value="1"/>
</dbReference>
<dbReference type="Proteomes" id="UP001203004">
    <property type="component" value="Unassembled WGS sequence"/>
</dbReference>
<dbReference type="EMBL" id="JAMAST010000009">
    <property type="protein sequence ID" value="MCL1632099.1"/>
    <property type="molecule type" value="Genomic_DNA"/>
</dbReference>
<reference evidence="3 4" key="1">
    <citation type="submission" date="2022-05" db="EMBL/GenBank/DDBJ databases">
        <title>Sporolactobacillus sp nov CPB3-1, isolated from tree bark (Mangifera indica L.).</title>
        <authorList>
            <person name="Phuengjayaem S."/>
            <person name="Tanasupawat S."/>
        </authorList>
    </citation>
    <scope>NUCLEOTIDE SEQUENCE [LARGE SCALE GENOMIC DNA]</scope>
    <source>
        <strain evidence="3 4">CPB3-1</strain>
    </source>
</reference>
<keyword evidence="4" id="KW-1185">Reference proteome</keyword>
<sequence length="247" mass="27838">MKIAVITDVHGNYPALKAALAEIDRENVSHIYCLGDMIGIGPNSNEVLDTLFKRKDVSMITGNHDEGVLALIHGQPYPKSHEDTCIHHQWIANRLNPFFVNPLDSLPRVIETTLMGHSILFTHYHIESGKLSAPFYDDPFSSIIEPTLETMKKLFADCPYELICFGHHHLAHFFKSEHTIYLNPGSLGCASGPYARYAIVTLATERIEASLRNAAYDNREFLCSYARLNVPDAEFLLKAFHGNQLRE</sequence>
<dbReference type="PANTHER" id="PTHR42850">
    <property type="entry name" value="METALLOPHOSPHOESTERASE"/>
    <property type="match status" value="1"/>
</dbReference>
<dbReference type="InterPro" id="IPR011152">
    <property type="entry name" value="Pesterase_MJ0912"/>
</dbReference>
<comment type="similarity">
    <text evidence="1">Belongs to the metallophosphoesterase superfamily. YfcE family.</text>
</comment>